<name>F8AEQ1_PYRYC</name>
<dbReference type="AlphaFoldDB" id="F8AEQ1"/>
<feature type="coiled-coil region" evidence="1">
    <location>
        <begin position="148"/>
        <end position="175"/>
    </location>
</feature>
<accession>F8AEQ1</accession>
<evidence type="ECO:0000313" key="3">
    <source>
        <dbReference type="Proteomes" id="UP000008386"/>
    </source>
</evidence>
<gene>
    <name evidence="2" type="ordered locus">PYCH_10520</name>
</gene>
<dbReference type="EMBL" id="CP002779">
    <property type="protein sequence ID" value="AEH24733.1"/>
    <property type="molecule type" value="Genomic_DNA"/>
</dbReference>
<dbReference type="KEGG" id="pya:PYCH_10520"/>
<dbReference type="HOGENOM" id="CLU_755710_0_0_2"/>
<evidence type="ECO:0000256" key="1">
    <source>
        <dbReference type="SAM" id="Coils"/>
    </source>
</evidence>
<dbReference type="GeneID" id="10837626"/>
<protein>
    <submittedName>
        <fullName evidence="2">Uncharacterized protein</fullName>
    </submittedName>
</protein>
<dbReference type="STRING" id="529709.PYCH_10520"/>
<keyword evidence="1" id="KW-0175">Coiled coil</keyword>
<dbReference type="eggNOG" id="arCOG05807">
    <property type="taxonomic scope" value="Archaea"/>
</dbReference>
<dbReference type="Proteomes" id="UP000008386">
    <property type="component" value="Chromosome"/>
</dbReference>
<reference evidence="2 3" key="1">
    <citation type="journal article" date="2011" name="J. Bacteriol.">
        <title>Complete genome sequence of the obligate piezophilic hyperthermophilic archaeon Pyrococcus yayanosii CH1.</title>
        <authorList>
            <person name="Jun X."/>
            <person name="Lupeng L."/>
            <person name="Minjuan X."/>
            <person name="Oger P."/>
            <person name="Fengping W."/>
            <person name="Jebbar M."/>
            <person name="Xiang X."/>
        </authorList>
    </citation>
    <scope>NUCLEOTIDE SEQUENCE [LARGE SCALE GENOMIC DNA]</scope>
    <source>
        <strain evidence="3">CH1 / JCM 16557</strain>
    </source>
</reference>
<proteinExistence type="predicted"/>
<sequence>MRSKSAALLIVAMILSATVVYADERESAEALLKVLERAISVAKMFDVDGNVKAAEELRDRATDMLDAGKYLEAKNLSVMGLRAVESSLRQVEVRDESQMDLAGEINRGLKYLSYVNLTLTYLEKRGYNTSALREAYLNTLSLYLQARNELRVENVQAAKKTLEKAESEKRMLESALISMFLTFRQRNARHVVEDFLNKSGFLLKYAELTALSAEDVGIEVNEIRHEVEEVRALRERVKRLVEEGKWLEALQLIDESSPLLLKLQAEASRLQAAYVFRQASENPRSFLGRLQVKANQYRGILEDMSRSGIDVSRPMEALTFAEKNIEVASLSLSMGREREALLYMVNALRALNYVGRFISMAGGGSE</sequence>
<dbReference type="RefSeq" id="WP_013905789.1">
    <property type="nucleotide sequence ID" value="NC_015680.1"/>
</dbReference>
<evidence type="ECO:0000313" key="2">
    <source>
        <dbReference type="EMBL" id="AEH24733.1"/>
    </source>
</evidence>
<organism evidence="2 3">
    <name type="scientific">Pyrococcus yayanosii (strain CH1 / JCM 16557)</name>
    <dbReference type="NCBI Taxonomy" id="529709"/>
    <lineage>
        <taxon>Archaea</taxon>
        <taxon>Methanobacteriati</taxon>
        <taxon>Methanobacteriota</taxon>
        <taxon>Thermococci</taxon>
        <taxon>Thermococcales</taxon>
        <taxon>Thermococcaceae</taxon>
        <taxon>Pyrococcus</taxon>
    </lineage>
</organism>
<keyword evidence="3" id="KW-1185">Reference proteome</keyword>